<reference evidence="1 2" key="1">
    <citation type="submission" date="2017-11" db="EMBL/GenBank/DDBJ databases">
        <title>Evolution of Phototrophy in the Chloroflexi Phylum Driven by Horizontal Gene Transfer.</title>
        <authorList>
            <person name="Ward L.M."/>
            <person name="Hemp J."/>
            <person name="Shih P.M."/>
            <person name="Mcglynn S.E."/>
            <person name="Fischer W."/>
        </authorList>
    </citation>
    <scope>NUCLEOTIDE SEQUENCE [LARGE SCALE GENOMIC DNA]</scope>
    <source>
        <strain evidence="1">JP3_13</strain>
    </source>
</reference>
<dbReference type="Proteomes" id="UP000229681">
    <property type="component" value="Unassembled WGS sequence"/>
</dbReference>
<dbReference type="EMBL" id="PGTM01000068">
    <property type="protein sequence ID" value="PJF36247.1"/>
    <property type="molecule type" value="Genomic_DNA"/>
</dbReference>
<evidence type="ECO:0000313" key="2">
    <source>
        <dbReference type="Proteomes" id="UP000229681"/>
    </source>
</evidence>
<dbReference type="SUPFAM" id="SSF51261">
    <property type="entry name" value="Duplicated hybrid motif"/>
    <property type="match status" value="1"/>
</dbReference>
<dbReference type="Gene3D" id="2.70.70.10">
    <property type="entry name" value="Glucose Permease (Domain IIA)"/>
    <property type="match status" value="1"/>
</dbReference>
<proteinExistence type="predicted"/>
<gene>
    <name evidence="1" type="ORF">CUN49_06390</name>
</gene>
<evidence type="ECO:0008006" key="3">
    <source>
        <dbReference type="Google" id="ProtNLM"/>
    </source>
</evidence>
<accession>A0A2M8PFC0</accession>
<dbReference type="AlphaFoldDB" id="A0A2M8PFC0"/>
<comment type="caution">
    <text evidence="1">The sequence shown here is derived from an EMBL/GenBank/DDBJ whole genome shotgun (WGS) entry which is preliminary data.</text>
</comment>
<protein>
    <recommendedName>
        <fullName evidence="3">M23 family metallopeptidase</fullName>
    </recommendedName>
</protein>
<organism evidence="1 2">
    <name type="scientific">Candidatus Thermofonsia Clade 1 bacterium</name>
    <dbReference type="NCBI Taxonomy" id="2364210"/>
    <lineage>
        <taxon>Bacteria</taxon>
        <taxon>Bacillati</taxon>
        <taxon>Chloroflexota</taxon>
        <taxon>Candidatus Thermofontia</taxon>
        <taxon>Candidatus Thermofonsia Clade 1</taxon>
    </lineage>
</organism>
<evidence type="ECO:0000313" key="1">
    <source>
        <dbReference type="EMBL" id="PJF36247.1"/>
    </source>
</evidence>
<name>A0A2M8PFC0_9CHLR</name>
<dbReference type="InterPro" id="IPR011055">
    <property type="entry name" value="Dup_hybrid_motif"/>
</dbReference>
<sequence>MLRRRLRYSLVPLVLIAALALLVLRSRLGIGSPSAELLRAWFRTPEIRPTLISRLAEPCPNAPFLLPSEGFVGFLYADPTAPYTPFAPHTGIDIFGDGAPGTVPVHAAYDGYLTRLPEWRSTVIIRHPSDPLQPERQIWTYYTHMASENGVQSYIVDDFPPGTSEKFVKRGTLLGYQGLYSGAPYRIGLHVHFSIVLSAPDGSFRNETHIGNTLDPSPYLGFNVDARRQPTLPVRCGS</sequence>